<dbReference type="Proteomes" id="UP001283361">
    <property type="component" value="Unassembled WGS sequence"/>
</dbReference>
<evidence type="ECO:0000313" key="2">
    <source>
        <dbReference type="EMBL" id="KAK3754950.1"/>
    </source>
</evidence>
<gene>
    <name evidence="2" type="ORF">RRG08_004070</name>
</gene>
<proteinExistence type="predicted"/>
<dbReference type="EMBL" id="JAWDGP010005620">
    <property type="protein sequence ID" value="KAK3754950.1"/>
    <property type="molecule type" value="Genomic_DNA"/>
</dbReference>
<feature type="region of interest" description="Disordered" evidence="1">
    <location>
        <begin position="307"/>
        <end position="371"/>
    </location>
</feature>
<protein>
    <submittedName>
        <fullName evidence="2">Uncharacterized protein</fullName>
    </submittedName>
</protein>
<evidence type="ECO:0000256" key="1">
    <source>
        <dbReference type="SAM" id="MobiDB-lite"/>
    </source>
</evidence>
<evidence type="ECO:0000313" key="3">
    <source>
        <dbReference type="Proteomes" id="UP001283361"/>
    </source>
</evidence>
<sequence>MFADCVKVTSKKKRRKRKVKCGQTSKTSLHRNCNQIELAILREIEGENTVKFIDVRKGNALEIRFSSDSIPEERIKSNLYIKTRCFQWCQLQRSEAQNVVKNDVTQQTRVVTGTEMRLYLPRKEADVVVEPAAGERDDFTADVGVDLAVSLEADRSTDVGVDLAVSLEADRATNVGVDLAVSLEADRATDVGVDLAVSLEADRATDVGVDLAVSLEADRATDVGVDLAVSRVADRAADLDVDPAVLVGADGAAHVGVGVTMDEAVRADVTAEGDVEPKTRKPAPGGPVDCDRLGEMTYIVQMPASSVRSFPVSQPEMSSCEESIGDSHRRSRLPVRSGSPVLACPQLPDQVREEQSRLPVRHSPTEPVQPS</sequence>
<feature type="compositionally biased region" description="Polar residues" evidence="1">
    <location>
        <begin position="307"/>
        <end position="321"/>
    </location>
</feature>
<reference evidence="2" key="1">
    <citation type="journal article" date="2023" name="G3 (Bethesda)">
        <title>A reference genome for the long-term kleptoplast-retaining sea slug Elysia crispata morphotype clarki.</title>
        <authorList>
            <person name="Eastman K.E."/>
            <person name="Pendleton A.L."/>
            <person name="Shaikh M.A."/>
            <person name="Suttiyut T."/>
            <person name="Ogas R."/>
            <person name="Tomko P."/>
            <person name="Gavelis G."/>
            <person name="Widhalm J.R."/>
            <person name="Wisecaver J.H."/>
        </authorList>
    </citation>
    <scope>NUCLEOTIDE SEQUENCE</scope>
    <source>
        <strain evidence="2">ECLA1</strain>
    </source>
</reference>
<organism evidence="2 3">
    <name type="scientific">Elysia crispata</name>
    <name type="common">lettuce slug</name>
    <dbReference type="NCBI Taxonomy" id="231223"/>
    <lineage>
        <taxon>Eukaryota</taxon>
        <taxon>Metazoa</taxon>
        <taxon>Spiralia</taxon>
        <taxon>Lophotrochozoa</taxon>
        <taxon>Mollusca</taxon>
        <taxon>Gastropoda</taxon>
        <taxon>Heterobranchia</taxon>
        <taxon>Euthyneura</taxon>
        <taxon>Panpulmonata</taxon>
        <taxon>Sacoglossa</taxon>
        <taxon>Placobranchoidea</taxon>
        <taxon>Plakobranchidae</taxon>
        <taxon>Elysia</taxon>
    </lineage>
</organism>
<comment type="caution">
    <text evidence="2">The sequence shown here is derived from an EMBL/GenBank/DDBJ whole genome shotgun (WGS) entry which is preliminary data.</text>
</comment>
<accession>A0AAE1D319</accession>
<dbReference type="AlphaFoldDB" id="A0AAE1D319"/>
<keyword evidence="3" id="KW-1185">Reference proteome</keyword>
<name>A0AAE1D319_9GAST</name>